<feature type="compositionally biased region" description="Gly residues" evidence="1">
    <location>
        <begin position="84"/>
        <end position="96"/>
    </location>
</feature>
<dbReference type="AlphaFoldDB" id="L9JE74"/>
<dbReference type="Proteomes" id="UP000011518">
    <property type="component" value="Unassembled WGS sequence"/>
</dbReference>
<organism evidence="2 3">
    <name type="scientific">Tupaia chinensis</name>
    <name type="common">Chinese tree shrew</name>
    <name type="synonym">Tupaia belangeri chinensis</name>
    <dbReference type="NCBI Taxonomy" id="246437"/>
    <lineage>
        <taxon>Eukaryota</taxon>
        <taxon>Metazoa</taxon>
        <taxon>Chordata</taxon>
        <taxon>Craniata</taxon>
        <taxon>Vertebrata</taxon>
        <taxon>Euteleostomi</taxon>
        <taxon>Mammalia</taxon>
        <taxon>Eutheria</taxon>
        <taxon>Euarchontoglires</taxon>
        <taxon>Scandentia</taxon>
        <taxon>Tupaiidae</taxon>
        <taxon>Tupaia</taxon>
    </lineage>
</organism>
<gene>
    <name evidence="2" type="ORF">TREES_T100014269</name>
</gene>
<dbReference type="EMBL" id="KB321017">
    <property type="protein sequence ID" value="ELW48905.1"/>
    <property type="molecule type" value="Genomic_DNA"/>
</dbReference>
<reference evidence="3" key="2">
    <citation type="journal article" date="2013" name="Nat. Commun.">
        <title>Genome of the Chinese tree shrew.</title>
        <authorList>
            <person name="Fan Y."/>
            <person name="Huang Z.Y."/>
            <person name="Cao C.C."/>
            <person name="Chen C.S."/>
            <person name="Chen Y.X."/>
            <person name="Fan D.D."/>
            <person name="He J."/>
            <person name="Hou H.L."/>
            <person name="Hu L."/>
            <person name="Hu X.T."/>
            <person name="Jiang X.T."/>
            <person name="Lai R."/>
            <person name="Lang Y.S."/>
            <person name="Liang B."/>
            <person name="Liao S.G."/>
            <person name="Mu D."/>
            <person name="Ma Y.Y."/>
            <person name="Niu Y.Y."/>
            <person name="Sun X.Q."/>
            <person name="Xia J.Q."/>
            <person name="Xiao J."/>
            <person name="Xiong Z.Q."/>
            <person name="Xu L."/>
            <person name="Yang L."/>
            <person name="Zhang Y."/>
            <person name="Zhao W."/>
            <person name="Zhao X.D."/>
            <person name="Zheng Y.T."/>
            <person name="Zhou J.M."/>
            <person name="Zhu Y.B."/>
            <person name="Zhang G.J."/>
            <person name="Wang J."/>
            <person name="Yao Y.G."/>
        </authorList>
    </citation>
    <scope>NUCLEOTIDE SEQUENCE [LARGE SCALE GENOMIC DNA]</scope>
</reference>
<feature type="region of interest" description="Disordered" evidence="1">
    <location>
        <begin position="373"/>
        <end position="395"/>
    </location>
</feature>
<sequence length="482" mass="51201">MANGRALWRGSAFLSVPPDDPLQAHAFLSASLWAGHQGLSSGEIGASWAVHCGCHGAQVAHAGCDQEPFQSQRGFREHSRSLVRGGGGRRGSGQGGPAVHVLASWDAEGRAAVWALASGGPALAPGFSLTCRLCFTQAQAGLAGLQMARLSPVSAWSVLGADRAHVDTCRHTRAHVDTRRQGTREHTHTRWHTWTHTDSLAQWTHVGARGRTWTHADTRAHVTRRHMQVHVDTGRPGTRGHTQTDWCTWTHTDTRRRRQRLGPDSETGGLYNLAVRVPRFALTTSVLWALCGLGAVHSLGPAPPGRGCVTVVGKDASELDEIRSRTGRRTQEGQAGLQTSDRMLQLNTHSGNAPTMKPAVCCAMCQVQEGPLSAAEPEGSPASAWTRGEPSGTTPQLQAIPSDALVAAGVQYPGSQGLSPFGVTCLGGTQARPHSSWPALPRVSLGGQVWPGCSFAGNRWSELSVSGLDPAGSARVYVLLSE</sequence>
<feature type="compositionally biased region" description="Low complexity" evidence="1">
    <location>
        <begin position="373"/>
        <end position="384"/>
    </location>
</feature>
<proteinExistence type="predicted"/>
<protein>
    <submittedName>
        <fullName evidence="2">Uncharacterized protein</fullName>
    </submittedName>
</protein>
<evidence type="ECO:0000256" key="1">
    <source>
        <dbReference type="SAM" id="MobiDB-lite"/>
    </source>
</evidence>
<name>L9JE74_TUPCH</name>
<keyword evidence="3" id="KW-1185">Reference proteome</keyword>
<accession>L9JE74</accession>
<evidence type="ECO:0000313" key="2">
    <source>
        <dbReference type="EMBL" id="ELW48905.1"/>
    </source>
</evidence>
<reference evidence="3" key="1">
    <citation type="submission" date="2012-07" db="EMBL/GenBank/DDBJ databases">
        <title>Genome of the Chinese tree shrew, a rising model animal genetically related to primates.</title>
        <authorList>
            <person name="Zhang G."/>
            <person name="Fan Y."/>
            <person name="Yao Y."/>
            <person name="Huang Z."/>
        </authorList>
    </citation>
    <scope>NUCLEOTIDE SEQUENCE [LARGE SCALE GENOMIC DNA]</scope>
</reference>
<dbReference type="InParanoid" id="L9JE74"/>
<feature type="region of interest" description="Disordered" evidence="1">
    <location>
        <begin position="73"/>
        <end position="96"/>
    </location>
</feature>
<evidence type="ECO:0000313" key="3">
    <source>
        <dbReference type="Proteomes" id="UP000011518"/>
    </source>
</evidence>